<evidence type="ECO:0000259" key="2">
    <source>
        <dbReference type="Pfam" id="PF14033"/>
    </source>
</evidence>
<dbReference type="PANTHER" id="PTHR33119">
    <property type="entry name" value="IFI3P"/>
    <property type="match status" value="1"/>
</dbReference>
<feature type="compositionally biased region" description="Acidic residues" evidence="1">
    <location>
        <begin position="167"/>
        <end position="176"/>
    </location>
</feature>
<proteinExistence type="predicted"/>
<dbReference type="Proteomes" id="UP001370758">
    <property type="component" value="Unassembled WGS sequence"/>
</dbReference>
<protein>
    <recommendedName>
        <fullName evidence="2">DUF4246 domain-containing protein</fullName>
    </recommendedName>
</protein>
<gene>
    <name evidence="3" type="ORF">TWF481_008714</name>
</gene>
<feature type="domain" description="DUF4246" evidence="2">
    <location>
        <begin position="492"/>
        <end position="549"/>
    </location>
</feature>
<feature type="region of interest" description="Disordered" evidence="1">
    <location>
        <begin position="167"/>
        <end position="186"/>
    </location>
</feature>
<organism evidence="3 4">
    <name type="scientific">Arthrobotrys musiformis</name>
    <dbReference type="NCBI Taxonomy" id="47236"/>
    <lineage>
        <taxon>Eukaryota</taxon>
        <taxon>Fungi</taxon>
        <taxon>Dikarya</taxon>
        <taxon>Ascomycota</taxon>
        <taxon>Pezizomycotina</taxon>
        <taxon>Orbiliomycetes</taxon>
        <taxon>Orbiliales</taxon>
        <taxon>Orbiliaceae</taxon>
        <taxon>Arthrobotrys</taxon>
    </lineage>
</organism>
<dbReference type="AlphaFoldDB" id="A0AAV9WAD5"/>
<evidence type="ECO:0000256" key="1">
    <source>
        <dbReference type="SAM" id="MobiDB-lite"/>
    </source>
</evidence>
<accession>A0AAV9WAD5</accession>
<dbReference type="InterPro" id="IPR025340">
    <property type="entry name" value="DUF4246"/>
</dbReference>
<name>A0AAV9WAD5_9PEZI</name>
<feature type="domain" description="DUF4246" evidence="2">
    <location>
        <begin position="204"/>
        <end position="481"/>
    </location>
</feature>
<evidence type="ECO:0000313" key="4">
    <source>
        <dbReference type="Proteomes" id="UP001370758"/>
    </source>
</evidence>
<dbReference type="InterPro" id="IPR049192">
    <property type="entry name" value="DUF4246_C"/>
</dbReference>
<dbReference type="EMBL" id="JAVHJL010000005">
    <property type="protein sequence ID" value="KAK6503710.1"/>
    <property type="molecule type" value="Genomic_DNA"/>
</dbReference>
<dbReference type="PANTHER" id="PTHR33119:SF1">
    <property type="entry name" value="FE2OG DIOXYGENASE DOMAIN-CONTAINING PROTEIN"/>
    <property type="match status" value="1"/>
</dbReference>
<reference evidence="3 4" key="1">
    <citation type="submission" date="2023-08" db="EMBL/GenBank/DDBJ databases">
        <authorList>
            <person name="Palmer J.M."/>
        </authorList>
    </citation>
    <scope>NUCLEOTIDE SEQUENCE [LARGE SCALE GENOMIC DNA]</scope>
    <source>
        <strain evidence="3 4">TWF481</strain>
    </source>
</reference>
<comment type="caution">
    <text evidence="3">The sequence shown here is derived from an EMBL/GenBank/DDBJ whole genome shotgun (WGS) entry which is preliminary data.</text>
</comment>
<keyword evidence="4" id="KW-1185">Reference proteome</keyword>
<sequence length="609" mass="70536">MQMYPHPLDSSWNPRQLTCPKPHYRNFITAALNKPDWVSQAADKSTVVKWFREAEEHENRYAAPGGGYRLTWNESDIQYAWRELTNYRKYIEGLRAEGSRVEPDIRGIWKADGIVSEELRGRLVEAADTLGEILRSRADAKEKARLERMEKQSRRYEAIYIPIWDSDTPESEDEADTSNGESNPYIDYMPSPEIYRNSSAEFFKKQIVNLIDPSLWPVVYGKTKKIIDAQPVEVPAKLQSERSTRLWPGHSDKFCCLPSEFRVSADGNKTKILSYINNLPSLLKNRSELYTALEDAFTALVPLFNHVLADLSRPQPEGPPTIDLKSRERERLLEEERLDFIFGRREDGVHKVPDNPKQLGEILDSFEHGEEPKVIKYTKGHCTDHLQCQEKEKRCQKICHLETVSKSSVWTPPQISDGVKVEGRDWKVFVKLSNINLTPESPQTTIEEWHIDAGLNERIVATGIYCYDQENVTDLKLDFRLSFFHSVEEFLLKENRAVVFPNILERRTRSFQLIDGTKPGYRKMLTFFVCDPSEPYDIPTTRVIAPQQRGESKIWLIDQLRRGRLGSLPEEIFQQILERSINHIKHEVREGEAVPFSRRACFFGTSMWA</sequence>
<dbReference type="Pfam" id="PF14033">
    <property type="entry name" value="DUF4246"/>
    <property type="match status" value="2"/>
</dbReference>
<evidence type="ECO:0000313" key="3">
    <source>
        <dbReference type="EMBL" id="KAK6503710.1"/>
    </source>
</evidence>